<dbReference type="PROSITE" id="PS50995">
    <property type="entry name" value="HTH_MARR_2"/>
    <property type="match status" value="1"/>
</dbReference>
<dbReference type="PRINTS" id="PR00598">
    <property type="entry name" value="HTHMARR"/>
</dbReference>
<dbReference type="InterPro" id="IPR036388">
    <property type="entry name" value="WH-like_DNA-bd_sf"/>
</dbReference>
<dbReference type="InterPro" id="IPR036390">
    <property type="entry name" value="WH_DNA-bd_sf"/>
</dbReference>
<keyword evidence="3" id="KW-1185">Reference proteome</keyword>
<dbReference type="InterPro" id="IPR000835">
    <property type="entry name" value="HTH_MarR-typ"/>
</dbReference>
<comment type="caution">
    <text evidence="2">The sequence shown here is derived from an EMBL/GenBank/DDBJ whole genome shotgun (WGS) entry which is preliminary data.</text>
</comment>
<protein>
    <submittedName>
        <fullName evidence="2">MarR family winged helix-turn-helix transcriptional regulator</fullName>
    </submittedName>
</protein>
<organism evidence="2 3">
    <name type="scientific">Tenggerimyces flavus</name>
    <dbReference type="NCBI Taxonomy" id="1708749"/>
    <lineage>
        <taxon>Bacteria</taxon>
        <taxon>Bacillati</taxon>
        <taxon>Actinomycetota</taxon>
        <taxon>Actinomycetes</taxon>
        <taxon>Propionibacteriales</taxon>
        <taxon>Nocardioidaceae</taxon>
        <taxon>Tenggerimyces</taxon>
    </lineage>
</organism>
<gene>
    <name evidence="2" type="ORF">ACFOUW_06090</name>
</gene>
<sequence length="171" mass="18549">MTRQGGDEVDELVAAWQRELPELATAELELAKRAAKLSAILGGASKDVISDHGLTWAEFDVLATLRRSGPPYQLRPSALTRSLLFTSGGISNVLQRLEAAGLVERGEDSSDARSRWVQLTMKGQQEAEAVLRASAEAQDDVLMEVPPSVLRSAADALREVLLALRPPPRPR</sequence>
<dbReference type="PANTHER" id="PTHR33164:SF104">
    <property type="entry name" value="TRANSCRIPTIONAL REGULATORY PROTEIN"/>
    <property type="match status" value="1"/>
</dbReference>
<proteinExistence type="predicted"/>
<dbReference type="Pfam" id="PF12802">
    <property type="entry name" value="MarR_2"/>
    <property type="match status" value="1"/>
</dbReference>
<dbReference type="EMBL" id="JBHRZH010000005">
    <property type="protein sequence ID" value="MFC3760398.1"/>
    <property type="molecule type" value="Genomic_DNA"/>
</dbReference>
<dbReference type="SMART" id="SM00347">
    <property type="entry name" value="HTH_MARR"/>
    <property type="match status" value="1"/>
</dbReference>
<reference evidence="3" key="1">
    <citation type="journal article" date="2019" name="Int. J. Syst. Evol. Microbiol.">
        <title>The Global Catalogue of Microorganisms (GCM) 10K type strain sequencing project: providing services to taxonomists for standard genome sequencing and annotation.</title>
        <authorList>
            <consortium name="The Broad Institute Genomics Platform"/>
            <consortium name="The Broad Institute Genome Sequencing Center for Infectious Disease"/>
            <person name="Wu L."/>
            <person name="Ma J."/>
        </authorList>
    </citation>
    <scope>NUCLEOTIDE SEQUENCE [LARGE SCALE GENOMIC DNA]</scope>
    <source>
        <strain evidence="3">CGMCC 4.7241</strain>
    </source>
</reference>
<dbReference type="PANTHER" id="PTHR33164">
    <property type="entry name" value="TRANSCRIPTIONAL REGULATOR, MARR FAMILY"/>
    <property type="match status" value="1"/>
</dbReference>
<feature type="domain" description="HTH marR-type" evidence="1">
    <location>
        <begin position="27"/>
        <end position="166"/>
    </location>
</feature>
<dbReference type="RefSeq" id="WP_205122553.1">
    <property type="nucleotide sequence ID" value="NZ_JAFBCM010000001.1"/>
</dbReference>
<evidence type="ECO:0000259" key="1">
    <source>
        <dbReference type="PROSITE" id="PS50995"/>
    </source>
</evidence>
<dbReference type="Gene3D" id="1.10.10.10">
    <property type="entry name" value="Winged helix-like DNA-binding domain superfamily/Winged helix DNA-binding domain"/>
    <property type="match status" value="1"/>
</dbReference>
<dbReference type="Proteomes" id="UP001595699">
    <property type="component" value="Unassembled WGS sequence"/>
</dbReference>
<dbReference type="InterPro" id="IPR039422">
    <property type="entry name" value="MarR/SlyA-like"/>
</dbReference>
<evidence type="ECO:0000313" key="2">
    <source>
        <dbReference type="EMBL" id="MFC3760398.1"/>
    </source>
</evidence>
<dbReference type="SUPFAM" id="SSF46785">
    <property type="entry name" value="Winged helix' DNA-binding domain"/>
    <property type="match status" value="1"/>
</dbReference>
<evidence type="ECO:0000313" key="3">
    <source>
        <dbReference type="Proteomes" id="UP001595699"/>
    </source>
</evidence>
<accession>A0ABV7Y6P1</accession>
<name>A0ABV7Y6P1_9ACTN</name>